<organism evidence="4">
    <name type="scientific">Rhizobium rhizogenes</name>
    <name type="common">Agrobacterium rhizogenes</name>
    <dbReference type="NCBI Taxonomy" id="359"/>
    <lineage>
        <taxon>Bacteria</taxon>
        <taxon>Pseudomonadati</taxon>
        <taxon>Pseudomonadota</taxon>
        <taxon>Alphaproteobacteria</taxon>
        <taxon>Hyphomicrobiales</taxon>
        <taxon>Rhizobiaceae</taxon>
        <taxon>Rhizobium/Agrobacterium group</taxon>
        <taxon>Rhizobium</taxon>
    </lineage>
</organism>
<sequence length="208" mass="22936">MKQYVRKCISPLAAKRLVYFAIFAGFIFASGYAGLLFASNNFHVVVPGALYRSAQPDAAEIEDYKARYGLKTVINLRGANPGRRWYKDELAASARAGITHIDFGMSARKLQPREKIARLITILNSAEKPILIHCESGADRTGLVSALYLAAIEKRDENAAEAQLSIRYGHIGIPMLSQAYPMDQSFEEVKGMLGYSDTASNNLLKKTS</sequence>
<accession>A0A7S4ZVD3</accession>
<keyword evidence="2" id="KW-0812">Transmembrane</keyword>
<dbReference type="Gene3D" id="3.90.190.10">
    <property type="entry name" value="Protein tyrosine phosphatase superfamily"/>
    <property type="match status" value="1"/>
</dbReference>
<dbReference type="SUPFAM" id="SSF52799">
    <property type="entry name" value="(Phosphotyrosine protein) phosphatases II"/>
    <property type="match status" value="1"/>
</dbReference>
<comment type="similarity">
    <text evidence="1">Belongs to the protein-tyrosine phosphatase family.</text>
</comment>
<dbReference type="InterPro" id="IPR026893">
    <property type="entry name" value="Tyr/Ser_Pase_IphP-type"/>
</dbReference>
<keyword evidence="4" id="KW-0614">Plasmid</keyword>
<dbReference type="AlphaFoldDB" id="A0A7S4ZVD3"/>
<feature type="transmembrane region" description="Helical" evidence="2">
    <location>
        <begin position="17"/>
        <end position="38"/>
    </location>
</feature>
<gene>
    <name evidence="4" type="ORF">pC6.5d_680</name>
</gene>
<dbReference type="CDD" id="cd14529">
    <property type="entry name" value="TpbA-like"/>
    <property type="match status" value="1"/>
</dbReference>
<evidence type="ECO:0000256" key="1">
    <source>
        <dbReference type="ARBA" id="ARBA00009580"/>
    </source>
</evidence>
<dbReference type="InterPro" id="IPR000387">
    <property type="entry name" value="Tyr_Pase_dom"/>
</dbReference>
<protein>
    <submittedName>
        <fullName evidence="4">Tyrosine phosphatase family protein</fullName>
    </submittedName>
</protein>
<dbReference type="GO" id="GO:0004721">
    <property type="term" value="F:phosphoprotein phosphatase activity"/>
    <property type="evidence" value="ECO:0007669"/>
    <property type="project" value="InterPro"/>
</dbReference>
<keyword evidence="2" id="KW-0472">Membrane</keyword>
<reference evidence="4" key="1">
    <citation type="submission" date="2018-12" db="EMBL/GenBank/DDBJ databases">
        <title>Three Rhizobium rhizogenes strains isolated from the same crown gall tumor carry diverse plasmids.</title>
        <authorList>
            <person name="Pulawska J."/>
            <person name="Kuzmanovic N."/>
        </authorList>
    </citation>
    <scope>NUCLEOTIDE SEQUENCE</scope>
    <source>
        <strain evidence="4">C6.5</strain>
        <plasmid evidence="4">pC6.5d</plasmid>
    </source>
</reference>
<dbReference type="PROSITE" id="PS00383">
    <property type="entry name" value="TYR_PHOSPHATASE_1"/>
    <property type="match status" value="1"/>
</dbReference>
<dbReference type="InterPro" id="IPR029021">
    <property type="entry name" value="Prot-tyrosine_phosphatase-like"/>
</dbReference>
<proteinExistence type="inferred from homology"/>
<dbReference type="PANTHER" id="PTHR31126">
    <property type="entry name" value="TYROSINE-PROTEIN PHOSPHATASE"/>
    <property type="match status" value="1"/>
</dbReference>
<evidence type="ECO:0000313" key="4">
    <source>
        <dbReference type="EMBL" id="QCL10573.1"/>
    </source>
</evidence>
<dbReference type="InterPro" id="IPR016130">
    <property type="entry name" value="Tyr_Pase_AS"/>
</dbReference>
<evidence type="ECO:0000256" key="2">
    <source>
        <dbReference type="SAM" id="Phobius"/>
    </source>
</evidence>
<name>A0A7S4ZVD3_RHIRH</name>
<geneLocation type="plasmid" evidence="4">
    <name>pC6.5d</name>
</geneLocation>
<feature type="domain" description="Tyrosine specific protein phosphatases" evidence="3">
    <location>
        <begin position="114"/>
        <end position="181"/>
    </location>
</feature>
<dbReference type="PROSITE" id="PS50056">
    <property type="entry name" value="TYR_PHOSPHATASE_2"/>
    <property type="match status" value="1"/>
</dbReference>
<dbReference type="Pfam" id="PF13350">
    <property type="entry name" value="Y_phosphatase3"/>
    <property type="match status" value="1"/>
</dbReference>
<dbReference type="PANTHER" id="PTHR31126:SF72">
    <property type="entry name" value="DUAL SPECIFICITY PROTEIN PHOSPHATASE TPBA"/>
    <property type="match status" value="1"/>
</dbReference>
<evidence type="ECO:0000259" key="3">
    <source>
        <dbReference type="PROSITE" id="PS50056"/>
    </source>
</evidence>
<keyword evidence="2" id="KW-1133">Transmembrane helix</keyword>
<dbReference type="EMBL" id="MK318989">
    <property type="protein sequence ID" value="QCL10573.1"/>
    <property type="molecule type" value="Genomic_DNA"/>
</dbReference>